<protein>
    <submittedName>
        <fullName evidence="1">Uncharacterized protein</fullName>
    </submittedName>
</protein>
<comment type="caution">
    <text evidence="1">The sequence shown here is derived from an EMBL/GenBank/DDBJ whole genome shotgun (WGS) entry which is preliminary data.</text>
</comment>
<gene>
    <name evidence="1" type="ORF">LIER_14352</name>
</gene>
<name>A0AAV3Q1D8_LITER</name>
<dbReference type="Proteomes" id="UP001454036">
    <property type="component" value="Unassembled WGS sequence"/>
</dbReference>
<proteinExistence type="predicted"/>
<evidence type="ECO:0000313" key="2">
    <source>
        <dbReference type="Proteomes" id="UP001454036"/>
    </source>
</evidence>
<dbReference type="AlphaFoldDB" id="A0AAV3Q1D8"/>
<accession>A0AAV3Q1D8</accession>
<keyword evidence="2" id="KW-1185">Reference proteome</keyword>
<reference evidence="1 2" key="1">
    <citation type="submission" date="2024-01" db="EMBL/GenBank/DDBJ databases">
        <title>The complete chloroplast genome sequence of Lithospermum erythrorhizon: insights into the phylogenetic relationship among Boraginaceae species and the maternal lineages of purple gromwells.</title>
        <authorList>
            <person name="Okada T."/>
            <person name="Watanabe K."/>
        </authorList>
    </citation>
    <scope>NUCLEOTIDE SEQUENCE [LARGE SCALE GENOMIC DNA]</scope>
</reference>
<sequence length="91" mass="10547">MNQKHHWPSNLANREVCREIISRRLGDSPINLCLEVGDFEVSHVLLCGFPGKIFQNSQLLLGFDRFVSNLRVPLMPDVPHAYHPQMKLIRR</sequence>
<dbReference type="EMBL" id="BAABME010002996">
    <property type="protein sequence ID" value="GAA0156992.1"/>
    <property type="molecule type" value="Genomic_DNA"/>
</dbReference>
<organism evidence="1 2">
    <name type="scientific">Lithospermum erythrorhizon</name>
    <name type="common">Purple gromwell</name>
    <name type="synonym">Lithospermum officinale var. erythrorhizon</name>
    <dbReference type="NCBI Taxonomy" id="34254"/>
    <lineage>
        <taxon>Eukaryota</taxon>
        <taxon>Viridiplantae</taxon>
        <taxon>Streptophyta</taxon>
        <taxon>Embryophyta</taxon>
        <taxon>Tracheophyta</taxon>
        <taxon>Spermatophyta</taxon>
        <taxon>Magnoliopsida</taxon>
        <taxon>eudicotyledons</taxon>
        <taxon>Gunneridae</taxon>
        <taxon>Pentapetalae</taxon>
        <taxon>asterids</taxon>
        <taxon>lamiids</taxon>
        <taxon>Boraginales</taxon>
        <taxon>Boraginaceae</taxon>
        <taxon>Boraginoideae</taxon>
        <taxon>Lithospermeae</taxon>
        <taxon>Lithospermum</taxon>
    </lineage>
</organism>
<evidence type="ECO:0000313" key="1">
    <source>
        <dbReference type="EMBL" id="GAA0156992.1"/>
    </source>
</evidence>